<proteinExistence type="inferred from homology"/>
<comment type="caution">
    <text evidence="6">The sequence shown here is derived from an EMBL/GenBank/DDBJ whole genome shotgun (WGS) entry which is preliminary data.</text>
</comment>
<dbReference type="InterPro" id="IPR029228">
    <property type="entry name" value="Alkyl_sulf_dimr"/>
</dbReference>
<keyword evidence="2" id="KW-0378">Hydrolase</keyword>
<dbReference type="InterPro" id="IPR029229">
    <property type="entry name" value="Alkyl_sulf_C"/>
</dbReference>
<dbReference type="SUPFAM" id="SSF56281">
    <property type="entry name" value="Metallo-hydrolase/oxidoreductase"/>
    <property type="match status" value="1"/>
</dbReference>
<dbReference type="InterPro" id="IPR038536">
    <property type="entry name" value="Alkyl/aryl-sulf_dimr_sf"/>
</dbReference>
<dbReference type="PANTHER" id="PTHR43223:SF1">
    <property type="entry name" value="ALKYL_ARYL-SULFATASE BDS1"/>
    <property type="match status" value="1"/>
</dbReference>
<dbReference type="InterPro" id="IPR044097">
    <property type="entry name" value="Bds1/SdsA1_MBL-fold"/>
</dbReference>
<evidence type="ECO:0000256" key="4">
    <source>
        <dbReference type="ARBA" id="ARBA00033751"/>
    </source>
</evidence>
<dbReference type="PANTHER" id="PTHR43223">
    <property type="entry name" value="ALKYL/ARYL-SULFATASE"/>
    <property type="match status" value="1"/>
</dbReference>
<feature type="domain" description="Metallo-beta-lactamase" evidence="5">
    <location>
        <begin position="93"/>
        <end position="321"/>
    </location>
</feature>
<dbReference type="Gene3D" id="1.25.40.880">
    <property type="entry name" value="Alkyl sulfatase, dimerisation domain"/>
    <property type="match status" value="1"/>
</dbReference>
<organism evidence="6 7">
    <name type="scientific">Aspergillus pseudodeflectus</name>
    <dbReference type="NCBI Taxonomy" id="176178"/>
    <lineage>
        <taxon>Eukaryota</taxon>
        <taxon>Fungi</taxon>
        <taxon>Dikarya</taxon>
        <taxon>Ascomycota</taxon>
        <taxon>Pezizomycotina</taxon>
        <taxon>Eurotiomycetes</taxon>
        <taxon>Eurotiomycetidae</taxon>
        <taxon>Eurotiales</taxon>
        <taxon>Aspergillaceae</taxon>
        <taxon>Aspergillus</taxon>
        <taxon>Aspergillus subgen. Nidulantes</taxon>
    </lineage>
</organism>
<keyword evidence="1" id="KW-0479">Metal-binding</keyword>
<evidence type="ECO:0000259" key="5">
    <source>
        <dbReference type="SMART" id="SM00849"/>
    </source>
</evidence>
<protein>
    <submittedName>
        <fullName evidence="6">Beta-lactamase domain-containing protein</fullName>
    </submittedName>
</protein>
<evidence type="ECO:0000256" key="3">
    <source>
        <dbReference type="ARBA" id="ARBA00022833"/>
    </source>
</evidence>
<dbReference type="Gene3D" id="3.30.1050.10">
    <property type="entry name" value="SCP2 sterol-binding domain"/>
    <property type="match status" value="1"/>
</dbReference>
<dbReference type="InterPro" id="IPR001279">
    <property type="entry name" value="Metallo-B-lactamas"/>
</dbReference>
<dbReference type="InterPro" id="IPR036527">
    <property type="entry name" value="SCP2_sterol-bd_dom_sf"/>
</dbReference>
<evidence type="ECO:0000256" key="2">
    <source>
        <dbReference type="ARBA" id="ARBA00022801"/>
    </source>
</evidence>
<dbReference type="InterPro" id="IPR036866">
    <property type="entry name" value="RibonucZ/Hydroxyglut_hydro"/>
</dbReference>
<dbReference type="CDD" id="cd07710">
    <property type="entry name" value="arylsulfatase_Sdsa1-like_MBL-fold"/>
    <property type="match status" value="1"/>
</dbReference>
<keyword evidence="7" id="KW-1185">Reference proteome</keyword>
<dbReference type="Pfam" id="PF14864">
    <property type="entry name" value="Alkyl_sulf_C"/>
    <property type="match status" value="1"/>
</dbReference>
<dbReference type="Proteomes" id="UP001610444">
    <property type="component" value="Unassembled WGS sequence"/>
</dbReference>
<dbReference type="RefSeq" id="XP_070895128.1">
    <property type="nucleotide sequence ID" value="XM_071043406.1"/>
</dbReference>
<reference evidence="6 7" key="1">
    <citation type="submission" date="2024-07" db="EMBL/GenBank/DDBJ databases">
        <title>Section-level genome sequencing and comparative genomics of Aspergillus sections Usti and Cavernicolus.</title>
        <authorList>
            <consortium name="Lawrence Berkeley National Laboratory"/>
            <person name="Nybo J.L."/>
            <person name="Vesth T.C."/>
            <person name="Theobald S."/>
            <person name="Frisvad J.C."/>
            <person name="Larsen T.O."/>
            <person name="Kjaerboelling I."/>
            <person name="Rothschild-Mancinelli K."/>
            <person name="Lyhne E.K."/>
            <person name="Kogle M.E."/>
            <person name="Barry K."/>
            <person name="Clum A."/>
            <person name="Na H."/>
            <person name="Ledsgaard L."/>
            <person name="Lin J."/>
            <person name="Lipzen A."/>
            <person name="Kuo A."/>
            <person name="Riley R."/>
            <person name="Mondo S."/>
            <person name="LaButti K."/>
            <person name="Haridas S."/>
            <person name="Pangalinan J."/>
            <person name="Salamov A.A."/>
            <person name="Simmons B.A."/>
            <person name="Magnuson J.K."/>
            <person name="Chen J."/>
            <person name="Drula E."/>
            <person name="Henrissat B."/>
            <person name="Wiebenga A."/>
            <person name="Lubbers R.J."/>
            <person name="Gomes A.C."/>
            <person name="Macurrencykelacurrency M.R."/>
            <person name="Stajich J."/>
            <person name="Grigoriev I.V."/>
            <person name="Mortensen U.H."/>
            <person name="De vries R.P."/>
            <person name="Baker S.E."/>
            <person name="Andersen M.R."/>
        </authorList>
    </citation>
    <scope>NUCLEOTIDE SEQUENCE [LARGE SCALE GENOMIC DNA]</scope>
    <source>
        <strain evidence="6 7">CBS 756.74</strain>
    </source>
</reference>
<evidence type="ECO:0000313" key="6">
    <source>
        <dbReference type="EMBL" id="KAL2842503.1"/>
    </source>
</evidence>
<dbReference type="Gene3D" id="3.60.15.30">
    <property type="entry name" value="Metallo-beta-lactamase domain"/>
    <property type="match status" value="1"/>
</dbReference>
<dbReference type="Pfam" id="PF00753">
    <property type="entry name" value="Lactamase_B"/>
    <property type="match status" value="1"/>
</dbReference>
<dbReference type="InterPro" id="IPR052195">
    <property type="entry name" value="Bact_Alkyl/Aryl-Sulfatase"/>
</dbReference>
<evidence type="ECO:0000256" key="1">
    <source>
        <dbReference type="ARBA" id="ARBA00022723"/>
    </source>
</evidence>
<dbReference type="GeneID" id="98158570"/>
<dbReference type="SUPFAM" id="SSF55718">
    <property type="entry name" value="SCP-like"/>
    <property type="match status" value="1"/>
</dbReference>
<dbReference type="SMART" id="SM00849">
    <property type="entry name" value="Lactamase_B"/>
    <property type="match status" value="1"/>
</dbReference>
<gene>
    <name evidence="6" type="ORF">BJX68DRAFT_257787</name>
</gene>
<comment type="similarity">
    <text evidence="4">Belongs to the metallo-beta-lactamase superfamily. Type III sulfatase family.</text>
</comment>
<dbReference type="Pfam" id="PF14863">
    <property type="entry name" value="Alkyl_sulf_dimr"/>
    <property type="match status" value="1"/>
</dbReference>
<accession>A0ABR4JU68</accession>
<name>A0ABR4JU68_9EURO</name>
<dbReference type="EMBL" id="JBFXLR010000051">
    <property type="protein sequence ID" value="KAL2842503.1"/>
    <property type="molecule type" value="Genomic_DNA"/>
</dbReference>
<sequence length="629" mass="69346">MEQQQQPSFADGLDHENAARGFIGTLEPCIIRNENGRIVWNAEEYNFLNGNATTDSPCPPTVNPKLWRHGQLTSKHGLFQVTEGIYQVRGFDLSNMTIVEGETGILVIDPLVSAECAAAALALYHTHRGQHRSVTGLVYSHSHIDHYGGAEGVLPADREQRERIPILAPEGFLEEAASENIYLGPAMRRRAAYMYGSRLPRDAEGQGHVGCGIGMAVSTGSSRLIPPTDYIRHTGEERVVDGIRVVFQMVPGAEAPSEMNFFFPEHRGESALYIAECATHTMHNIITLRGAVVRDAKAWARYLDESLVLFGGRSDALLAGHHWPTWGAAEITRLLSEQRDLYAYLHDQTVRMMNLGMNGGEIAEALTLPPNLAKAWHAQGVYGSLSHNIKGICQRYMGWFDGDPAHLWEHPAAESAQRYVDCIGGVDAVVQKARSYVEDGDLRFAATLLSHAVTVQPQHKAAREALAGVYRQLGFGAENATWRNFYLSGSMALGSSHHGKPPPQMAIDNRLRSTDSFQQWLEVLSVRLDGLQAARESSIIDIMVTDEDCWWRVILSNGALTYRNALDQTAFGDEAAGLSFAGTKNQLHRILNGDAQLKEANRIGDWSLLFRLLQLTGMSSAADKESSHL</sequence>
<keyword evidence="3" id="KW-0862">Zinc</keyword>
<evidence type="ECO:0000313" key="7">
    <source>
        <dbReference type="Proteomes" id="UP001610444"/>
    </source>
</evidence>